<gene>
    <name evidence="1" type="ORF">DERP_008538</name>
</gene>
<name>A0ABQ8IWK2_DERPT</name>
<reference evidence="1 2" key="2">
    <citation type="journal article" date="2022" name="Mol. Biol. Evol.">
        <title>Comparative Genomics Reveals Insights into the Divergent Evolution of Astigmatic Mites and Household Pest Adaptations.</title>
        <authorList>
            <person name="Xiong Q."/>
            <person name="Wan A.T."/>
            <person name="Liu X."/>
            <person name="Fung C.S."/>
            <person name="Xiao X."/>
            <person name="Malainual N."/>
            <person name="Hou J."/>
            <person name="Wang L."/>
            <person name="Wang M."/>
            <person name="Yang K.Y."/>
            <person name="Cui Y."/>
            <person name="Leung E.L."/>
            <person name="Nong W."/>
            <person name="Shin S.K."/>
            <person name="Au S.W."/>
            <person name="Jeong K.Y."/>
            <person name="Chew F.T."/>
            <person name="Hui J.H."/>
            <person name="Leung T.F."/>
            <person name="Tungtrongchitr A."/>
            <person name="Zhong N."/>
            <person name="Liu Z."/>
            <person name="Tsui S.K."/>
        </authorList>
    </citation>
    <scope>NUCLEOTIDE SEQUENCE [LARGE SCALE GENOMIC DNA]</scope>
    <source>
        <strain evidence="1">Derp</strain>
    </source>
</reference>
<accession>A0ABQ8IWK2</accession>
<keyword evidence="2" id="KW-1185">Reference proteome</keyword>
<comment type="caution">
    <text evidence="1">The sequence shown here is derived from an EMBL/GenBank/DDBJ whole genome shotgun (WGS) entry which is preliminary data.</text>
</comment>
<dbReference type="EMBL" id="NJHN03000105">
    <property type="protein sequence ID" value="KAH9414698.1"/>
    <property type="molecule type" value="Genomic_DNA"/>
</dbReference>
<protein>
    <submittedName>
        <fullName evidence="1">Uncharacterized protein</fullName>
    </submittedName>
</protein>
<proteinExistence type="predicted"/>
<dbReference type="Proteomes" id="UP000887458">
    <property type="component" value="Unassembled WGS sequence"/>
</dbReference>
<organism evidence="1 2">
    <name type="scientific">Dermatophagoides pteronyssinus</name>
    <name type="common">European house dust mite</name>
    <dbReference type="NCBI Taxonomy" id="6956"/>
    <lineage>
        <taxon>Eukaryota</taxon>
        <taxon>Metazoa</taxon>
        <taxon>Ecdysozoa</taxon>
        <taxon>Arthropoda</taxon>
        <taxon>Chelicerata</taxon>
        <taxon>Arachnida</taxon>
        <taxon>Acari</taxon>
        <taxon>Acariformes</taxon>
        <taxon>Sarcoptiformes</taxon>
        <taxon>Astigmata</taxon>
        <taxon>Psoroptidia</taxon>
        <taxon>Analgoidea</taxon>
        <taxon>Pyroglyphidae</taxon>
        <taxon>Dermatophagoidinae</taxon>
        <taxon>Dermatophagoides</taxon>
    </lineage>
</organism>
<evidence type="ECO:0000313" key="1">
    <source>
        <dbReference type="EMBL" id="KAH9414698.1"/>
    </source>
</evidence>
<reference evidence="1 2" key="1">
    <citation type="journal article" date="2018" name="J. Allergy Clin. Immunol.">
        <title>High-quality assembly of Dermatophagoides pteronyssinus genome and transcriptome reveals a wide range of novel allergens.</title>
        <authorList>
            <person name="Liu X.Y."/>
            <person name="Yang K.Y."/>
            <person name="Wang M.Q."/>
            <person name="Kwok J.S."/>
            <person name="Zeng X."/>
            <person name="Yang Z."/>
            <person name="Xiao X.J."/>
            <person name="Lau C.P."/>
            <person name="Li Y."/>
            <person name="Huang Z.M."/>
            <person name="Ba J.G."/>
            <person name="Yim A.K."/>
            <person name="Ouyang C.Y."/>
            <person name="Ngai S.M."/>
            <person name="Chan T.F."/>
            <person name="Leung E.L."/>
            <person name="Liu L."/>
            <person name="Liu Z.G."/>
            <person name="Tsui S.K."/>
        </authorList>
    </citation>
    <scope>NUCLEOTIDE SEQUENCE [LARGE SCALE GENOMIC DNA]</scope>
    <source>
        <strain evidence="1">Derp</strain>
    </source>
</reference>
<sequence length="98" mass="11145">MSSSSSSSSTTICILDVSKLSLQTWIHSIILWTRGISQKHTSETFGVGAKTMVDVYNFYREVCQNYFFNQPDKIAWGPKNNSSRRELFFLQAKASSRP</sequence>
<evidence type="ECO:0000313" key="2">
    <source>
        <dbReference type="Proteomes" id="UP000887458"/>
    </source>
</evidence>